<accession>A0ABV6FU77</accession>
<evidence type="ECO:0000313" key="1">
    <source>
        <dbReference type="EMBL" id="MFC0263425.1"/>
    </source>
</evidence>
<protein>
    <submittedName>
        <fullName evidence="1">Uncharacterized protein</fullName>
    </submittedName>
</protein>
<dbReference type="RefSeq" id="WP_382387911.1">
    <property type="nucleotide sequence ID" value="NZ_JBHLWI010000033.1"/>
</dbReference>
<comment type="caution">
    <text evidence="1">The sequence shown here is derived from an EMBL/GenBank/DDBJ whole genome shotgun (WGS) entry which is preliminary data.</text>
</comment>
<keyword evidence="2" id="KW-1185">Reference proteome</keyword>
<organism evidence="1 2">
    <name type="scientific">Fontibacter flavus</name>
    <dbReference type="NCBI Taxonomy" id="654838"/>
    <lineage>
        <taxon>Bacteria</taxon>
        <taxon>Pseudomonadati</taxon>
        <taxon>Bacteroidota</taxon>
        <taxon>Cytophagia</taxon>
        <taxon>Cytophagales</taxon>
        <taxon>Cyclobacteriaceae</taxon>
        <taxon>Fontibacter</taxon>
    </lineage>
</organism>
<name>A0ABV6FU77_9BACT</name>
<dbReference type="Proteomes" id="UP001589797">
    <property type="component" value="Unassembled WGS sequence"/>
</dbReference>
<evidence type="ECO:0000313" key="2">
    <source>
        <dbReference type="Proteomes" id="UP001589797"/>
    </source>
</evidence>
<sequence>MRKIFFTLFMLLMFSFGSFGQGWIGGAYFNMGMPIGNFKEANH</sequence>
<dbReference type="EMBL" id="JBHLWI010000033">
    <property type="protein sequence ID" value="MFC0263425.1"/>
    <property type="molecule type" value="Genomic_DNA"/>
</dbReference>
<reference evidence="1 2" key="1">
    <citation type="submission" date="2024-09" db="EMBL/GenBank/DDBJ databases">
        <authorList>
            <person name="Sun Q."/>
            <person name="Mori K."/>
        </authorList>
    </citation>
    <scope>NUCLEOTIDE SEQUENCE [LARGE SCALE GENOMIC DNA]</scope>
    <source>
        <strain evidence="1 2">CCM 7650</strain>
    </source>
</reference>
<gene>
    <name evidence="1" type="ORF">ACFFIP_12105</name>
</gene>
<proteinExistence type="predicted"/>